<keyword evidence="2" id="KW-0238">DNA-binding</keyword>
<feature type="domain" description="HTH araC/xylS-type" evidence="4">
    <location>
        <begin position="200"/>
        <end position="298"/>
    </location>
</feature>
<dbReference type="GO" id="GO:0003700">
    <property type="term" value="F:DNA-binding transcription factor activity"/>
    <property type="evidence" value="ECO:0007669"/>
    <property type="project" value="InterPro"/>
</dbReference>
<dbReference type="Gene3D" id="1.10.10.60">
    <property type="entry name" value="Homeodomain-like"/>
    <property type="match status" value="2"/>
</dbReference>
<proteinExistence type="predicted"/>
<evidence type="ECO:0000256" key="3">
    <source>
        <dbReference type="ARBA" id="ARBA00023163"/>
    </source>
</evidence>
<dbReference type="InterPro" id="IPR050204">
    <property type="entry name" value="AraC_XylS_family_regulators"/>
</dbReference>
<dbReference type="Pfam" id="PF12833">
    <property type="entry name" value="HTH_18"/>
    <property type="match status" value="1"/>
</dbReference>
<dbReference type="PRINTS" id="PR00032">
    <property type="entry name" value="HTHARAC"/>
</dbReference>
<sequence>MDPFSDVLNLLSARSYATAGLSAGNHWAMSFPGYNGLKFIFIKKGMFWFRLEAEPEWTQLSEGQGLALTRYARFLMATDVNIPPAESSEKKRPRVNETVNYGGDENLLLAGKMEIDLTSSDILLNGLPLVLHFNTQTDDSSALCTLMSLFFREKVANKPGSVQACDYLMHLIMIEVLRSGYEKSSEGCVVIDKFSDARINKVLSAIHQEPENNWSLLELATISGMSRAGFSKKFREVTGLTPLLYLTNWRMRLASKSLRYTRESVKLICFKLGYSSESTFSSAFKRVYGVAPRIYRDQHFQAGLKKTIKA</sequence>
<dbReference type="PROSITE" id="PS01124">
    <property type="entry name" value="HTH_ARAC_FAMILY_2"/>
    <property type="match status" value="1"/>
</dbReference>
<dbReference type="InterPro" id="IPR009057">
    <property type="entry name" value="Homeodomain-like_sf"/>
</dbReference>
<dbReference type="Pfam" id="PF12852">
    <property type="entry name" value="Cupin_6"/>
    <property type="match status" value="1"/>
</dbReference>
<dbReference type="PANTHER" id="PTHR46796:SF7">
    <property type="entry name" value="ARAC FAMILY TRANSCRIPTIONAL REGULATOR"/>
    <property type="match status" value="1"/>
</dbReference>
<dbReference type="PANTHER" id="PTHR46796">
    <property type="entry name" value="HTH-TYPE TRANSCRIPTIONAL ACTIVATOR RHAS-RELATED"/>
    <property type="match status" value="1"/>
</dbReference>
<evidence type="ECO:0000256" key="1">
    <source>
        <dbReference type="ARBA" id="ARBA00023015"/>
    </source>
</evidence>
<dbReference type="InterPro" id="IPR018060">
    <property type="entry name" value="HTH_AraC"/>
</dbReference>
<dbReference type="InterPro" id="IPR020449">
    <property type="entry name" value="Tscrpt_reg_AraC-type_HTH"/>
</dbReference>
<keyword evidence="3" id="KW-0804">Transcription</keyword>
<dbReference type="EMBL" id="UGLW01000003">
    <property type="protein sequence ID" value="STU73193.1"/>
    <property type="molecule type" value="Genomic_DNA"/>
</dbReference>
<keyword evidence="1" id="KW-0805">Transcription regulation</keyword>
<dbReference type="SMART" id="SM00342">
    <property type="entry name" value="HTH_ARAC"/>
    <property type="match status" value="1"/>
</dbReference>
<dbReference type="Proteomes" id="UP000254487">
    <property type="component" value="Unassembled WGS sequence"/>
</dbReference>
<gene>
    <name evidence="5" type="primary">tetD_2</name>
    <name evidence="5" type="ORF">NCTC10313_03292</name>
</gene>
<dbReference type="SUPFAM" id="SSF46689">
    <property type="entry name" value="Homeodomain-like"/>
    <property type="match status" value="2"/>
</dbReference>
<organism evidence="5 6">
    <name type="scientific">Klebsiella pneumoniae subsp. ozaenae</name>
    <dbReference type="NCBI Taxonomy" id="574"/>
    <lineage>
        <taxon>Bacteria</taxon>
        <taxon>Pseudomonadati</taxon>
        <taxon>Pseudomonadota</taxon>
        <taxon>Gammaproteobacteria</taxon>
        <taxon>Enterobacterales</taxon>
        <taxon>Enterobacteriaceae</taxon>
        <taxon>Klebsiella/Raoultella group</taxon>
        <taxon>Klebsiella</taxon>
        <taxon>Klebsiella pneumoniae complex</taxon>
    </lineage>
</organism>
<evidence type="ECO:0000313" key="5">
    <source>
        <dbReference type="EMBL" id="STU73193.1"/>
    </source>
</evidence>
<dbReference type="AlphaFoldDB" id="A0A377ZJR1"/>
<accession>A0A377ZJR1</accession>
<dbReference type="GO" id="GO:0043565">
    <property type="term" value="F:sequence-specific DNA binding"/>
    <property type="evidence" value="ECO:0007669"/>
    <property type="project" value="InterPro"/>
</dbReference>
<evidence type="ECO:0000259" key="4">
    <source>
        <dbReference type="PROSITE" id="PS01124"/>
    </source>
</evidence>
<dbReference type="InterPro" id="IPR032783">
    <property type="entry name" value="AraC_lig"/>
</dbReference>
<reference evidence="5 6" key="1">
    <citation type="submission" date="2018-06" db="EMBL/GenBank/DDBJ databases">
        <authorList>
            <consortium name="Pathogen Informatics"/>
            <person name="Doyle S."/>
        </authorList>
    </citation>
    <scope>NUCLEOTIDE SEQUENCE [LARGE SCALE GENOMIC DNA]</scope>
    <source>
        <strain evidence="5 6">NCTC10313</strain>
    </source>
</reference>
<name>A0A377ZJR1_KLEPO</name>
<evidence type="ECO:0000313" key="6">
    <source>
        <dbReference type="Proteomes" id="UP000254487"/>
    </source>
</evidence>
<protein>
    <submittedName>
        <fullName evidence="5">AraC family transcriptional regulator</fullName>
    </submittedName>
</protein>
<evidence type="ECO:0000256" key="2">
    <source>
        <dbReference type="ARBA" id="ARBA00023125"/>
    </source>
</evidence>